<evidence type="ECO:0008006" key="4">
    <source>
        <dbReference type="Google" id="ProtNLM"/>
    </source>
</evidence>
<name>A0AAV9U855_9PEZI</name>
<protein>
    <recommendedName>
        <fullName evidence="4">Transmembrane protein</fullName>
    </recommendedName>
</protein>
<reference evidence="2 3" key="1">
    <citation type="submission" date="2019-10" db="EMBL/GenBank/DDBJ databases">
        <authorList>
            <person name="Palmer J.M."/>
        </authorList>
    </citation>
    <scope>NUCLEOTIDE SEQUENCE [LARGE SCALE GENOMIC DNA]</scope>
    <source>
        <strain evidence="2 3">TWF730</strain>
    </source>
</reference>
<comment type="caution">
    <text evidence="2">The sequence shown here is derived from an EMBL/GenBank/DDBJ whole genome shotgun (WGS) entry which is preliminary data.</text>
</comment>
<dbReference type="EMBL" id="JAVHNS010000013">
    <property type="protein sequence ID" value="KAK6337673.1"/>
    <property type="molecule type" value="Genomic_DNA"/>
</dbReference>
<evidence type="ECO:0000256" key="1">
    <source>
        <dbReference type="SAM" id="Phobius"/>
    </source>
</evidence>
<accession>A0AAV9U855</accession>
<keyword evidence="3" id="KW-1185">Reference proteome</keyword>
<keyword evidence="1" id="KW-1133">Transmembrane helix</keyword>
<keyword evidence="1" id="KW-0472">Membrane</keyword>
<feature type="transmembrane region" description="Helical" evidence="1">
    <location>
        <begin position="295"/>
        <end position="318"/>
    </location>
</feature>
<dbReference type="AlphaFoldDB" id="A0AAV9U855"/>
<evidence type="ECO:0000313" key="2">
    <source>
        <dbReference type="EMBL" id="KAK6337673.1"/>
    </source>
</evidence>
<proteinExistence type="predicted"/>
<gene>
    <name evidence="2" type="ORF">TWF730_003065</name>
</gene>
<dbReference type="Proteomes" id="UP001373714">
    <property type="component" value="Unassembled WGS sequence"/>
</dbReference>
<evidence type="ECO:0000313" key="3">
    <source>
        <dbReference type="Proteomes" id="UP001373714"/>
    </source>
</evidence>
<sequence>MGVIPFTPPSKRSLLGDYLSFVGLHPRDVCGPDEITCWAVSCCRPGEICGSINEGCKVSWSTIYSTTITTSWSTVTSWVFPNTDDVDYSTITVDTTIYATIFNPITLPGEGQDDVFKTDLTVVTTLVLSAFTPAAVTRTETVTKTQQPEIGITPPPQLRVRQTRDILPRAAAIPRRSAGTSYTTLTVYVTTFFTTSTIATLENSVIEVTETNTISSIATQNQTHFGTPTGFTTIVITQTSTSTSYAYGTVETPTKVAYMTSLVPVTADGAEWRGRKGAEAPSSRAGASQFSGSEIAGIVVGLLFGVALVVLVVWILVFRSRRNGKKRRESVAARNVFESPGSNETSPVPTVVSPAPVMTKFSQPEFLGPNMSLAPASPLSELFFSGLNMTDENKYNRTYGPRLSRSSRGTIISGISPVPEEDILPEMPAKTVQRRNSMDGRNWGRGYGGRGGYYNIGGRRRNTISTDFGAMI</sequence>
<organism evidence="2 3">
    <name type="scientific">Orbilia blumenaviensis</name>
    <dbReference type="NCBI Taxonomy" id="1796055"/>
    <lineage>
        <taxon>Eukaryota</taxon>
        <taxon>Fungi</taxon>
        <taxon>Dikarya</taxon>
        <taxon>Ascomycota</taxon>
        <taxon>Pezizomycotina</taxon>
        <taxon>Orbiliomycetes</taxon>
        <taxon>Orbiliales</taxon>
        <taxon>Orbiliaceae</taxon>
        <taxon>Orbilia</taxon>
    </lineage>
</organism>
<keyword evidence="1" id="KW-0812">Transmembrane</keyword>